<dbReference type="OrthoDB" id="2745898at2759"/>
<evidence type="ECO:0000313" key="2">
    <source>
        <dbReference type="Proteomes" id="UP000724874"/>
    </source>
</evidence>
<evidence type="ECO:0000313" key="1">
    <source>
        <dbReference type="EMBL" id="KAF8908654.1"/>
    </source>
</evidence>
<comment type="caution">
    <text evidence="1">The sequence shown here is derived from an EMBL/GenBank/DDBJ whole genome shotgun (WGS) entry which is preliminary data.</text>
</comment>
<dbReference type="AlphaFoldDB" id="A0A9P5NXJ0"/>
<organism evidence="1 2">
    <name type="scientific">Gymnopilus junonius</name>
    <name type="common">Spectacular rustgill mushroom</name>
    <name type="synonym">Gymnopilus spectabilis subsp. junonius</name>
    <dbReference type="NCBI Taxonomy" id="109634"/>
    <lineage>
        <taxon>Eukaryota</taxon>
        <taxon>Fungi</taxon>
        <taxon>Dikarya</taxon>
        <taxon>Basidiomycota</taxon>
        <taxon>Agaricomycotina</taxon>
        <taxon>Agaricomycetes</taxon>
        <taxon>Agaricomycetidae</taxon>
        <taxon>Agaricales</taxon>
        <taxon>Agaricineae</taxon>
        <taxon>Hymenogastraceae</taxon>
        <taxon>Gymnopilus</taxon>
    </lineage>
</organism>
<evidence type="ECO:0008006" key="3">
    <source>
        <dbReference type="Google" id="ProtNLM"/>
    </source>
</evidence>
<keyword evidence="2" id="KW-1185">Reference proteome</keyword>
<name>A0A9P5NXJ0_GYMJU</name>
<dbReference type="Proteomes" id="UP000724874">
    <property type="component" value="Unassembled WGS sequence"/>
</dbReference>
<dbReference type="EMBL" id="JADNYJ010000011">
    <property type="protein sequence ID" value="KAF8908654.1"/>
    <property type="molecule type" value="Genomic_DNA"/>
</dbReference>
<accession>A0A9P5NXJ0</accession>
<reference evidence="1" key="1">
    <citation type="submission" date="2020-11" db="EMBL/GenBank/DDBJ databases">
        <authorList>
            <consortium name="DOE Joint Genome Institute"/>
            <person name="Ahrendt S."/>
            <person name="Riley R."/>
            <person name="Andreopoulos W."/>
            <person name="LaButti K."/>
            <person name="Pangilinan J."/>
            <person name="Ruiz-duenas F.J."/>
            <person name="Barrasa J.M."/>
            <person name="Sanchez-Garcia M."/>
            <person name="Camarero S."/>
            <person name="Miyauchi S."/>
            <person name="Serrano A."/>
            <person name="Linde D."/>
            <person name="Babiker R."/>
            <person name="Drula E."/>
            <person name="Ayuso-Fernandez I."/>
            <person name="Pacheco R."/>
            <person name="Padilla G."/>
            <person name="Ferreira P."/>
            <person name="Barriuso J."/>
            <person name="Kellner H."/>
            <person name="Castanera R."/>
            <person name="Alfaro M."/>
            <person name="Ramirez L."/>
            <person name="Pisabarro A.G."/>
            <person name="Kuo A."/>
            <person name="Tritt A."/>
            <person name="Lipzen A."/>
            <person name="He G."/>
            <person name="Yan M."/>
            <person name="Ng V."/>
            <person name="Cullen D."/>
            <person name="Martin F."/>
            <person name="Rosso M.-N."/>
            <person name="Henrissat B."/>
            <person name="Hibbett D."/>
            <person name="Martinez A.T."/>
            <person name="Grigoriev I.V."/>
        </authorList>
    </citation>
    <scope>NUCLEOTIDE SEQUENCE</scope>
    <source>
        <strain evidence="1">AH 44721</strain>
    </source>
</reference>
<gene>
    <name evidence="1" type="ORF">CPB84DRAFT_1843538</name>
</gene>
<protein>
    <recommendedName>
        <fullName evidence="3">F-box domain-containing protein</fullName>
    </recommendedName>
</protein>
<proteinExistence type="predicted"/>
<sequence>MPPSPVPELPQELIDRIIDHVAAEFEDWPGENLSQCALVSRSFRLRSQMYIFLSMVIRGGSQRRKEMIKDFLDIIQCNHNIAHYVEELRIDYTAHDHSWIAQDADFVAVMEKISERPLRKLIFAADLKTNDTCETLPFEPPKPLLDHFFLPFITPFITSLSLRQLLDVPIDALTTCVNLTDLELLHVELKLPEEGEISRSRPLKLQRLVHRLAQGALHALLELTSDGSSAALDVSQLRSFTVYTDELGGLQFEQEIIDISCGTLEELYLITMQTIANEQFRGTVNLKNAPRLRLLHAHVLFPKGGLSSICRTLSTIRARSLDTLFIDAKIGYCDLSYPEVILEANWTRFCSQVTRVMSGKGSGFELRMTYSFRDMMNMELQHCEALLNKRCQLVLAKLRREHLKFLDDHPYFSFTISHAIDFDQFFRRRL</sequence>